<comment type="caution">
    <text evidence="1">The sequence shown here is derived from an EMBL/GenBank/DDBJ whole genome shotgun (WGS) entry which is preliminary data.</text>
</comment>
<evidence type="ECO:0000313" key="2">
    <source>
        <dbReference type="Proteomes" id="UP000192639"/>
    </source>
</evidence>
<accession>A0A1Y1S8S9</accession>
<dbReference type="VEuPathDB" id="MicrosporidiaDB:ECANGB1_2081"/>
<dbReference type="Proteomes" id="UP000192639">
    <property type="component" value="Unassembled WGS sequence"/>
</dbReference>
<keyword evidence="2" id="KW-1185">Reference proteome</keyword>
<proteinExistence type="predicted"/>
<dbReference type="EMBL" id="LWDP01000007">
    <property type="protein sequence ID" value="ORD94859.1"/>
    <property type="molecule type" value="Genomic_DNA"/>
</dbReference>
<dbReference type="AlphaFoldDB" id="A0A1Y1S8S9"/>
<sequence>MRNFIKIKLKTTPLKLVNYKINYRHIGFTYNNYLTETALENNKTSDFYNNTKEYEGLGINSAANEHMVIYIMKRTFTVDIIERYENTFIKKRFQLDRIKGQYKIILSGKTAYFIARRFIAIYRKEAEKITRYFDLFEFKKTIGDFSDLVGFIEKPKSKQDKELTIRDAWYEYGRLYILINWMVVVHKDGEVEQIYAFNKVVENLFITGRFLFLKKRIGLYKIDLVELENTDLILLDFDSLVDLKIINNTIYMVGYNELSRISMAGDVNTIKLFSLIKHKVSYMQSNDTNIILYDSKNGYIKINIGIFDEMYDDTWEYIRMDEELYGVIGYRNELILIYKDRIVIKKDTEGECNTSCREVDQAWYQKITEKPISNNNATIPFSEILCDDQEIRIKLTDLLNISIEENWNEREVVEKVMKTVDRRVKICKSDKIGNETVIYFDDLEIVRLNGFYTEQACEWFSKKYKDECEKNLENNLYLKYDRNAVYDQIVKQYETEMARKVKVAVKPTKKHIKPKKKKSGF</sequence>
<protein>
    <submittedName>
        <fullName evidence="1">Uncharacterized protein</fullName>
    </submittedName>
</protein>
<organism evidence="1 2">
    <name type="scientific">Enterospora canceri</name>
    <dbReference type="NCBI Taxonomy" id="1081671"/>
    <lineage>
        <taxon>Eukaryota</taxon>
        <taxon>Fungi</taxon>
        <taxon>Fungi incertae sedis</taxon>
        <taxon>Microsporidia</taxon>
        <taxon>Enterocytozoonidae</taxon>
        <taxon>Enterospora</taxon>
    </lineage>
</organism>
<gene>
    <name evidence="1" type="ORF">ECANGB1_2081</name>
</gene>
<evidence type="ECO:0000313" key="1">
    <source>
        <dbReference type="EMBL" id="ORD94859.1"/>
    </source>
</evidence>
<reference evidence="1 2" key="1">
    <citation type="journal article" date="2017" name="Environ. Microbiol.">
        <title>Decay of the glycolytic pathway and adaptation to intranuclear parasitism within Enterocytozoonidae microsporidia.</title>
        <authorList>
            <person name="Wiredu Boakye D."/>
            <person name="Jaroenlak P."/>
            <person name="Prachumwat A."/>
            <person name="Williams T.A."/>
            <person name="Bateman K.S."/>
            <person name="Itsathitphaisarn O."/>
            <person name="Sritunyalucksana K."/>
            <person name="Paszkiewicz K.H."/>
            <person name="Moore K.A."/>
            <person name="Stentiford G.D."/>
            <person name="Williams B.A."/>
        </authorList>
    </citation>
    <scope>NUCLEOTIDE SEQUENCE [LARGE SCALE GENOMIC DNA]</scope>
    <source>
        <strain evidence="1 2">GB1</strain>
    </source>
</reference>
<dbReference type="OrthoDB" id="10658759at2759"/>
<name>A0A1Y1S8S9_9MICR</name>